<evidence type="ECO:0000256" key="2">
    <source>
        <dbReference type="ARBA" id="ARBA00023121"/>
    </source>
</evidence>
<feature type="domain" description="ACB" evidence="4">
    <location>
        <begin position="157"/>
        <end position="243"/>
    </location>
</feature>
<dbReference type="PROSITE" id="PS51228">
    <property type="entry name" value="ACB_2"/>
    <property type="match status" value="1"/>
</dbReference>
<accession>A0A7S1AF25</accession>
<dbReference type="InterPro" id="IPR000582">
    <property type="entry name" value="Acyl-CoA-binding_protein"/>
</dbReference>
<gene>
    <name evidence="5" type="ORF">NSCI0253_LOCUS26326</name>
</gene>
<evidence type="ECO:0000259" key="4">
    <source>
        <dbReference type="PROSITE" id="PS51228"/>
    </source>
</evidence>
<proteinExistence type="inferred from homology"/>
<comment type="similarity">
    <text evidence="1">Belongs to the ACBP family.</text>
</comment>
<dbReference type="EMBL" id="HBFQ01037275">
    <property type="protein sequence ID" value="CAD8851976.1"/>
    <property type="molecule type" value="Transcribed_RNA"/>
</dbReference>
<dbReference type="PRINTS" id="PR00689">
    <property type="entry name" value="ACOABINDINGP"/>
</dbReference>
<name>A0A7S1AF25_NOCSC</name>
<keyword evidence="2" id="KW-0446">Lipid-binding</keyword>
<evidence type="ECO:0000256" key="3">
    <source>
        <dbReference type="SAM" id="MobiDB-lite"/>
    </source>
</evidence>
<dbReference type="AlphaFoldDB" id="A0A7S1AF25"/>
<dbReference type="SUPFAM" id="SSF47027">
    <property type="entry name" value="Acyl-CoA binding protein"/>
    <property type="match status" value="1"/>
</dbReference>
<reference evidence="5" key="1">
    <citation type="submission" date="2021-01" db="EMBL/GenBank/DDBJ databases">
        <authorList>
            <person name="Corre E."/>
            <person name="Pelletier E."/>
            <person name="Niang G."/>
            <person name="Scheremetjew M."/>
            <person name="Finn R."/>
            <person name="Kale V."/>
            <person name="Holt S."/>
            <person name="Cochrane G."/>
            <person name="Meng A."/>
            <person name="Brown T."/>
            <person name="Cohen L."/>
        </authorList>
    </citation>
    <scope>NUCLEOTIDE SEQUENCE</scope>
</reference>
<dbReference type="Gene3D" id="1.20.80.10">
    <property type="match status" value="1"/>
</dbReference>
<dbReference type="GO" id="GO:0000062">
    <property type="term" value="F:fatty-acyl-CoA binding"/>
    <property type="evidence" value="ECO:0007669"/>
    <property type="project" value="InterPro"/>
</dbReference>
<dbReference type="GO" id="GO:0006631">
    <property type="term" value="P:fatty acid metabolic process"/>
    <property type="evidence" value="ECO:0007669"/>
    <property type="project" value="TreeGrafter"/>
</dbReference>
<dbReference type="Pfam" id="PF00887">
    <property type="entry name" value="ACBP"/>
    <property type="match status" value="1"/>
</dbReference>
<organism evidence="5">
    <name type="scientific">Noctiluca scintillans</name>
    <name type="common">Sea sparkle</name>
    <name type="synonym">Red tide dinoflagellate</name>
    <dbReference type="NCBI Taxonomy" id="2966"/>
    <lineage>
        <taxon>Eukaryota</taxon>
        <taxon>Sar</taxon>
        <taxon>Alveolata</taxon>
        <taxon>Dinophyceae</taxon>
        <taxon>Noctilucales</taxon>
        <taxon>Noctilucaceae</taxon>
        <taxon>Noctiluca</taxon>
    </lineage>
</organism>
<dbReference type="InterPro" id="IPR035984">
    <property type="entry name" value="Acyl-CoA-binding_sf"/>
</dbReference>
<feature type="compositionally biased region" description="Pro residues" evidence="3">
    <location>
        <begin position="39"/>
        <end position="51"/>
    </location>
</feature>
<evidence type="ECO:0000313" key="5">
    <source>
        <dbReference type="EMBL" id="CAD8851976.1"/>
    </source>
</evidence>
<dbReference type="PANTHER" id="PTHR23310">
    <property type="entry name" value="ACYL-COA-BINDING PROTEIN, ACBP"/>
    <property type="match status" value="1"/>
</dbReference>
<protein>
    <recommendedName>
        <fullName evidence="4">ACB domain-containing protein</fullName>
    </recommendedName>
</protein>
<sequence>MFGGSGVFGSAPPVGGGGPFASGFYDGPSRSVFNTMPPGTMPPGTMPPGTRPPMTIPPGYMPGMSPPVTMPPSTMHSMGPGPMLGPGPMMGSTMGRGQIMPPESFHNVDKGWGHRESAGWGPFSRGGEHGHQHFLPRTQPEKLSNWHNSGPTALAYIAERFDLAQREAVRRITNETDDRMKVLIYGYYKQAKEGNVKGKRPGVLHHFERTLWDEWARHEGMPREEAMDRYIKTIELLDEPYLPQKDPAIAIMSPEEQRLQHKLAHQEAERRRM</sequence>
<dbReference type="PANTHER" id="PTHR23310:SF62">
    <property type="entry name" value="ACYL-COA BINDING PROTEIN 1, ISOFORM A"/>
    <property type="match status" value="1"/>
</dbReference>
<evidence type="ECO:0000256" key="1">
    <source>
        <dbReference type="ARBA" id="ARBA00005567"/>
    </source>
</evidence>
<dbReference type="InterPro" id="IPR014352">
    <property type="entry name" value="FERM/acyl-CoA-bd_prot_sf"/>
</dbReference>
<feature type="region of interest" description="Disordered" evidence="3">
    <location>
        <begin position="31"/>
        <end position="51"/>
    </location>
</feature>